<evidence type="ECO:0000313" key="2">
    <source>
        <dbReference type="EMBL" id="KAJ3639807.1"/>
    </source>
</evidence>
<dbReference type="EMBL" id="JALNTZ010000010">
    <property type="protein sequence ID" value="KAJ3639807.1"/>
    <property type="molecule type" value="Genomic_DNA"/>
</dbReference>
<organism evidence="2 3">
    <name type="scientific">Zophobas morio</name>
    <dbReference type="NCBI Taxonomy" id="2755281"/>
    <lineage>
        <taxon>Eukaryota</taxon>
        <taxon>Metazoa</taxon>
        <taxon>Ecdysozoa</taxon>
        <taxon>Arthropoda</taxon>
        <taxon>Hexapoda</taxon>
        <taxon>Insecta</taxon>
        <taxon>Pterygota</taxon>
        <taxon>Neoptera</taxon>
        <taxon>Endopterygota</taxon>
        <taxon>Coleoptera</taxon>
        <taxon>Polyphaga</taxon>
        <taxon>Cucujiformia</taxon>
        <taxon>Tenebrionidae</taxon>
        <taxon>Zophobas</taxon>
    </lineage>
</organism>
<feature type="region of interest" description="Disordered" evidence="1">
    <location>
        <begin position="1"/>
        <end position="22"/>
    </location>
</feature>
<evidence type="ECO:0000313" key="3">
    <source>
        <dbReference type="Proteomes" id="UP001168821"/>
    </source>
</evidence>
<sequence length="110" mass="11625">MLSSGGTNNPDPLLLHPRASNPDDSPIAHVDCMYGGRSDVGLGKTPWRLSTHYSTHNTNFMITRPLSCTAIVKVVLSTGLCQSLLAGNGGSTGPRDHRVVNVETAIVNVS</sequence>
<accession>A0AA38HNC8</accession>
<comment type="caution">
    <text evidence="2">The sequence shown here is derived from an EMBL/GenBank/DDBJ whole genome shotgun (WGS) entry which is preliminary data.</text>
</comment>
<proteinExistence type="predicted"/>
<gene>
    <name evidence="2" type="ORF">Zmor_003143</name>
</gene>
<protein>
    <submittedName>
        <fullName evidence="2">Uncharacterized protein</fullName>
    </submittedName>
</protein>
<evidence type="ECO:0000256" key="1">
    <source>
        <dbReference type="SAM" id="MobiDB-lite"/>
    </source>
</evidence>
<keyword evidence="3" id="KW-1185">Reference proteome</keyword>
<feature type="compositionally biased region" description="Polar residues" evidence="1">
    <location>
        <begin position="1"/>
        <end position="10"/>
    </location>
</feature>
<dbReference type="AlphaFoldDB" id="A0AA38HNC8"/>
<name>A0AA38HNC8_9CUCU</name>
<dbReference type="Proteomes" id="UP001168821">
    <property type="component" value="Unassembled WGS sequence"/>
</dbReference>
<reference evidence="2" key="1">
    <citation type="journal article" date="2023" name="G3 (Bethesda)">
        <title>Whole genome assemblies of Zophobas morio and Tenebrio molitor.</title>
        <authorList>
            <person name="Kaur S."/>
            <person name="Stinson S.A."/>
            <person name="diCenzo G.C."/>
        </authorList>
    </citation>
    <scope>NUCLEOTIDE SEQUENCE</scope>
    <source>
        <strain evidence="2">QUZm001</strain>
    </source>
</reference>